<dbReference type="EMBL" id="JBHSMD010000005">
    <property type="protein sequence ID" value="MFC5494630.1"/>
    <property type="molecule type" value="Genomic_DNA"/>
</dbReference>
<dbReference type="PANTHER" id="PTHR12151:SF25">
    <property type="entry name" value="LINALOOL DEHYDRATASE_ISOMERASE DOMAIN-CONTAINING PROTEIN"/>
    <property type="match status" value="1"/>
</dbReference>
<feature type="compositionally biased region" description="Basic and acidic residues" evidence="3">
    <location>
        <begin position="180"/>
        <end position="191"/>
    </location>
</feature>
<accession>A0ABW0N1Z1</accession>
<evidence type="ECO:0000313" key="6">
    <source>
        <dbReference type="Proteomes" id="UP001595956"/>
    </source>
</evidence>
<dbReference type="Proteomes" id="UP001595956">
    <property type="component" value="Unassembled WGS sequence"/>
</dbReference>
<dbReference type="PANTHER" id="PTHR12151">
    <property type="entry name" value="ELECTRON TRANSPORT PROTIN SCO1/SENC FAMILY MEMBER"/>
    <property type="match status" value="1"/>
</dbReference>
<evidence type="ECO:0000256" key="3">
    <source>
        <dbReference type="SAM" id="MobiDB-lite"/>
    </source>
</evidence>
<feature type="domain" description="Thioredoxin" evidence="4">
    <location>
        <begin position="36"/>
        <end position="229"/>
    </location>
</feature>
<feature type="compositionally biased region" description="Low complexity" evidence="3">
    <location>
        <begin position="148"/>
        <end position="167"/>
    </location>
</feature>
<evidence type="ECO:0000259" key="4">
    <source>
        <dbReference type="PROSITE" id="PS51352"/>
    </source>
</evidence>
<comment type="caution">
    <text evidence="5">The sequence shown here is derived from an EMBL/GenBank/DDBJ whole genome shotgun (WGS) entry which is preliminary data.</text>
</comment>
<name>A0ABW0N1Z1_9ACTN</name>
<dbReference type="RefSeq" id="WP_345170606.1">
    <property type="nucleotide sequence ID" value="NZ_BAABFQ010000001.1"/>
</dbReference>
<evidence type="ECO:0000256" key="2">
    <source>
        <dbReference type="ARBA" id="ARBA00023008"/>
    </source>
</evidence>
<dbReference type="Pfam" id="PF02630">
    <property type="entry name" value="SCO1-SenC"/>
    <property type="match status" value="1"/>
</dbReference>
<keyword evidence="6" id="KW-1185">Reference proteome</keyword>
<sequence length="229" mass="23997">MVVAAGALTACGGDDGRPASPAIVEQDHDGYNGTLIDPPLQVAPVTLRDTGGEPVRLDRVGHGNVVVVFFGYTHCPDVCPTTMADLAAARRTLSPQLAAKVSLVFVTVDPRRDTPRVLRTWLDRFDPDIVGLRGHVSRVHRAERSLYASESGTESSAGTTGASAAAAPEPNEHAAQGDGGHGEHGGSGHEVDHSSIVYLFGPDGSTVLYTHPSSPPEYAADFARLLEVS</sequence>
<proteinExistence type="inferred from homology"/>
<organism evidence="5 6">
    <name type="scientific">Nocardioides caricicola</name>
    <dbReference type="NCBI Taxonomy" id="634770"/>
    <lineage>
        <taxon>Bacteria</taxon>
        <taxon>Bacillati</taxon>
        <taxon>Actinomycetota</taxon>
        <taxon>Actinomycetes</taxon>
        <taxon>Propionibacteriales</taxon>
        <taxon>Nocardioidaceae</taxon>
        <taxon>Nocardioides</taxon>
    </lineage>
</organism>
<dbReference type="InterPro" id="IPR036249">
    <property type="entry name" value="Thioredoxin-like_sf"/>
</dbReference>
<dbReference type="InterPro" id="IPR003782">
    <property type="entry name" value="SCO1/SenC"/>
</dbReference>
<reference evidence="6" key="1">
    <citation type="journal article" date="2019" name="Int. J. Syst. Evol. Microbiol.">
        <title>The Global Catalogue of Microorganisms (GCM) 10K type strain sequencing project: providing services to taxonomists for standard genome sequencing and annotation.</title>
        <authorList>
            <consortium name="The Broad Institute Genomics Platform"/>
            <consortium name="The Broad Institute Genome Sequencing Center for Infectious Disease"/>
            <person name="Wu L."/>
            <person name="Ma J."/>
        </authorList>
    </citation>
    <scope>NUCLEOTIDE SEQUENCE [LARGE SCALE GENOMIC DNA]</scope>
    <source>
        <strain evidence="6">KACC 13778</strain>
    </source>
</reference>
<comment type="similarity">
    <text evidence="1">Belongs to the SCO1/2 family.</text>
</comment>
<dbReference type="Gene3D" id="3.40.30.10">
    <property type="entry name" value="Glutaredoxin"/>
    <property type="match status" value="1"/>
</dbReference>
<evidence type="ECO:0000256" key="1">
    <source>
        <dbReference type="ARBA" id="ARBA00010996"/>
    </source>
</evidence>
<dbReference type="CDD" id="cd02968">
    <property type="entry name" value="SCO"/>
    <property type="match status" value="1"/>
</dbReference>
<gene>
    <name evidence="5" type="ORF">ACFPKY_16055</name>
</gene>
<dbReference type="PROSITE" id="PS51352">
    <property type="entry name" value="THIOREDOXIN_2"/>
    <property type="match status" value="1"/>
</dbReference>
<feature type="region of interest" description="Disordered" evidence="3">
    <location>
        <begin position="146"/>
        <end position="191"/>
    </location>
</feature>
<dbReference type="SUPFAM" id="SSF52833">
    <property type="entry name" value="Thioredoxin-like"/>
    <property type="match status" value="1"/>
</dbReference>
<protein>
    <submittedName>
        <fullName evidence="5">SCO family protein</fullName>
    </submittedName>
</protein>
<dbReference type="InterPro" id="IPR013766">
    <property type="entry name" value="Thioredoxin_domain"/>
</dbReference>
<keyword evidence="2" id="KW-0186">Copper</keyword>
<evidence type="ECO:0000313" key="5">
    <source>
        <dbReference type="EMBL" id="MFC5494630.1"/>
    </source>
</evidence>